<protein>
    <recommendedName>
        <fullName evidence="2">PepSY domain-containing protein</fullName>
    </recommendedName>
</protein>
<evidence type="ECO:0000313" key="1">
    <source>
        <dbReference type="EMBL" id="CUS46277.1"/>
    </source>
</evidence>
<accession>A0A160TPE3</accession>
<name>A0A160TPE3_9ZZZZ</name>
<gene>
    <name evidence="1" type="ORF">MGWOODY_Smn276</name>
</gene>
<evidence type="ECO:0008006" key="2">
    <source>
        <dbReference type="Google" id="ProtNLM"/>
    </source>
</evidence>
<proteinExistence type="predicted"/>
<dbReference type="EMBL" id="CZQE01000353">
    <property type="protein sequence ID" value="CUS46277.1"/>
    <property type="molecule type" value="Genomic_DNA"/>
</dbReference>
<organism evidence="1">
    <name type="scientific">hydrothermal vent metagenome</name>
    <dbReference type="NCBI Taxonomy" id="652676"/>
    <lineage>
        <taxon>unclassified sequences</taxon>
        <taxon>metagenomes</taxon>
        <taxon>ecological metagenomes</taxon>
    </lineage>
</organism>
<sequence length="101" mass="11163">MKMLVPLALSAFAALGPVSAPAEPIQRRDQEEAFDQLRQGRIMPLREIESRVLPRMSGAQYLGVELDSATSVYTLKFVRKGTVIWVYVDARSGKVIGQDGN</sequence>
<reference evidence="1" key="1">
    <citation type="submission" date="2015-10" db="EMBL/GenBank/DDBJ databases">
        <authorList>
            <person name="Gilbert D.G."/>
        </authorList>
    </citation>
    <scope>NUCLEOTIDE SEQUENCE</scope>
</reference>
<dbReference type="AlphaFoldDB" id="A0A160TPE3"/>